<feature type="coiled-coil region" evidence="1">
    <location>
        <begin position="49"/>
        <end position="76"/>
    </location>
</feature>
<proteinExistence type="predicted"/>
<reference evidence="3 4" key="1">
    <citation type="submission" date="2017-09" db="EMBL/GenBank/DDBJ databases">
        <authorList>
            <consortium name="International Durum Wheat Genome Sequencing Consortium (IDWGSC)"/>
            <person name="Milanesi L."/>
        </authorList>
    </citation>
    <scope>NUCLEOTIDE SEQUENCE [LARGE SCALE GENOMIC DNA]</scope>
    <source>
        <strain evidence="4">cv. Svevo</strain>
    </source>
</reference>
<name>A0A9R0R837_TRITD</name>
<accession>A0A9R0R837</accession>
<dbReference type="Gramene" id="TRITD1Bv1G223490.1">
    <property type="protein sequence ID" value="TRITD1Bv1G223490.1"/>
    <property type="gene ID" value="TRITD1Bv1G223490"/>
</dbReference>
<evidence type="ECO:0000313" key="4">
    <source>
        <dbReference type="Proteomes" id="UP000324705"/>
    </source>
</evidence>
<feature type="compositionally biased region" description="Basic and acidic residues" evidence="2">
    <location>
        <begin position="35"/>
        <end position="47"/>
    </location>
</feature>
<keyword evidence="4" id="KW-1185">Reference proteome</keyword>
<evidence type="ECO:0000313" key="3">
    <source>
        <dbReference type="EMBL" id="VAH23655.1"/>
    </source>
</evidence>
<dbReference type="OMA" id="DYEFQRP"/>
<feature type="compositionally biased region" description="Polar residues" evidence="2">
    <location>
        <begin position="1"/>
        <end position="10"/>
    </location>
</feature>
<dbReference type="EMBL" id="LT934112">
    <property type="protein sequence ID" value="VAH23655.1"/>
    <property type="molecule type" value="Genomic_DNA"/>
</dbReference>
<keyword evidence="1" id="KW-0175">Coiled coil</keyword>
<sequence>MSHQQPTGTGTDPVGYEFQRPRFQIRAPQPGEGPSEVKTDTQDGQQEAKQKFQVYVNALKRDLEAIEEKLQDLQQAINVDGGGTVRFEGLEVSLSAIFVVESSSTAEDVVKYQVKFNNGEDYPAKPPSVVWQDCPVEPEPKLEHISSTKLGDVLTEVKNVIARDHGKGKKKSEMA</sequence>
<dbReference type="AlphaFoldDB" id="A0A9R0R837"/>
<protein>
    <submittedName>
        <fullName evidence="3">Uncharacterized protein</fullName>
    </submittedName>
</protein>
<dbReference type="Proteomes" id="UP000324705">
    <property type="component" value="Chromosome 1B"/>
</dbReference>
<feature type="region of interest" description="Disordered" evidence="2">
    <location>
        <begin position="1"/>
        <end position="47"/>
    </location>
</feature>
<organism evidence="3 4">
    <name type="scientific">Triticum turgidum subsp. durum</name>
    <name type="common">Durum wheat</name>
    <name type="synonym">Triticum durum</name>
    <dbReference type="NCBI Taxonomy" id="4567"/>
    <lineage>
        <taxon>Eukaryota</taxon>
        <taxon>Viridiplantae</taxon>
        <taxon>Streptophyta</taxon>
        <taxon>Embryophyta</taxon>
        <taxon>Tracheophyta</taxon>
        <taxon>Spermatophyta</taxon>
        <taxon>Magnoliopsida</taxon>
        <taxon>Liliopsida</taxon>
        <taxon>Poales</taxon>
        <taxon>Poaceae</taxon>
        <taxon>BOP clade</taxon>
        <taxon>Pooideae</taxon>
        <taxon>Triticodae</taxon>
        <taxon>Triticeae</taxon>
        <taxon>Triticinae</taxon>
        <taxon>Triticum</taxon>
    </lineage>
</organism>
<evidence type="ECO:0000256" key="1">
    <source>
        <dbReference type="SAM" id="Coils"/>
    </source>
</evidence>
<gene>
    <name evidence="3" type="ORF">TRITD_1Bv1G223490</name>
</gene>
<evidence type="ECO:0000256" key="2">
    <source>
        <dbReference type="SAM" id="MobiDB-lite"/>
    </source>
</evidence>